<evidence type="ECO:0000313" key="1">
    <source>
        <dbReference type="EMBL" id="TVU45713.1"/>
    </source>
</evidence>
<reference evidence="1 2" key="1">
    <citation type="journal article" date="2019" name="Sci. Rep.">
        <title>A high-quality genome of Eragrostis curvula grass provides insights into Poaceae evolution and supports new strategies to enhance forage quality.</title>
        <authorList>
            <person name="Carballo J."/>
            <person name="Santos B.A.C.M."/>
            <person name="Zappacosta D."/>
            <person name="Garbus I."/>
            <person name="Selva J.P."/>
            <person name="Gallo C.A."/>
            <person name="Diaz A."/>
            <person name="Albertini E."/>
            <person name="Caccamo M."/>
            <person name="Echenique V."/>
        </authorList>
    </citation>
    <scope>NUCLEOTIDE SEQUENCE [LARGE SCALE GENOMIC DNA]</scope>
    <source>
        <strain evidence="2">cv. Victoria</strain>
        <tissue evidence="1">Leaf</tissue>
    </source>
</reference>
<gene>
    <name evidence="1" type="ORF">EJB05_05209</name>
</gene>
<accession>A0A5J9WCH9</accession>
<proteinExistence type="predicted"/>
<dbReference type="Gramene" id="TVU45713">
    <property type="protein sequence ID" value="TVU45713"/>
    <property type="gene ID" value="EJB05_05209"/>
</dbReference>
<dbReference type="AlphaFoldDB" id="A0A5J9WCH9"/>
<organism evidence="1 2">
    <name type="scientific">Eragrostis curvula</name>
    <name type="common">weeping love grass</name>
    <dbReference type="NCBI Taxonomy" id="38414"/>
    <lineage>
        <taxon>Eukaryota</taxon>
        <taxon>Viridiplantae</taxon>
        <taxon>Streptophyta</taxon>
        <taxon>Embryophyta</taxon>
        <taxon>Tracheophyta</taxon>
        <taxon>Spermatophyta</taxon>
        <taxon>Magnoliopsida</taxon>
        <taxon>Liliopsida</taxon>
        <taxon>Poales</taxon>
        <taxon>Poaceae</taxon>
        <taxon>PACMAD clade</taxon>
        <taxon>Chloridoideae</taxon>
        <taxon>Eragrostideae</taxon>
        <taxon>Eragrostidinae</taxon>
        <taxon>Eragrostis</taxon>
    </lineage>
</organism>
<keyword evidence="2" id="KW-1185">Reference proteome</keyword>
<name>A0A5J9WCH9_9POAL</name>
<evidence type="ECO:0000313" key="2">
    <source>
        <dbReference type="Proteomes" id="UP000324897"/>
    </source>
</evidence>
<sequence>MMVYPLMKKGASFTVGFGVQDQRLYSCVPRKIRRDLQGTRTWRLLGCQPAFTTPICGGATVCGG</sequence>
<dbReference type="Proteomes" id="UP000324897">
    <property type="component" value="Chromosome 5"/>
</dbReference>
<protein>
    <submittedName>
        <fullName evidence="1">Uncharacterized protein</fullName>
    </submittedName>
</protein>
<dbReference type="EMBL" id="RWGY01000004">
    <property type="protein sequence ID" value="TVU45713.1"/>
    <property type="molecule type" value="Genomic_DNA"/>
</dbReference>
<comment type="caution">
    <text evidence="1">The sequence shown here is derived from an EMBL/GenBank/DDBJ whole genome shotgun (WGS) entry which is preliminary data.</text>
</comment>